<keyword evidence="2" id="KW-1185">Reference proteome</keyword>
<accession>A0A284RP81</accession>
<reference evidence="2" key="1">
    <citation type="journal article" date="2017" name="Nat. Ecol. Evol.">
        <title>Genome expansion and lineage-specific genetic innovations in the forest pathogenic fungi Armillaria.</title>
        <authorList>
            <person name="Sipos G."/>
            <person name="Prasanna A.N."/>
            <person name="Walter M.C."/>
            <person name="O'Connor E."/>
            <person name="Balint B."/>
            <person name="Krizsan K."/>
            <person name="Kiss B."/>
            <person name="Hess J."/>
            <person name="Varga T."/>
            <person name="Slot J."/>
            <person name="Riley R."/>
            <person name="Boka B."/>
            <person name="Rigling D."/>
            <person name="Barry K."/>
            <person name="Lee J."/>
            <person name="Mihaltcheva S."/>
            <person name="LaButti K."/>
            <person name="Lipzen A."/>
            <person name="Waldron R."/>
            <person name="Moloney N.M."/>
            <person name="Sperisen C."/>
            <person name="Kredics L."/>
            <person name="Vagvoelgyi C."/>
            <person name="Patrignani A."/>
            <person name="Fitzpatrick D."/>
            <person name="Nagy I."/>
            <person name="Doyle S."/>
            <person name="Anderson J.B."/>
            <person name="Grigoriev I.V."/>
            <person name="Gueldener U."/>
            <person name="Muensterkoetter M."/>
            <person name="Nagy L.G."/>
        </authorList>
    </citation>
    <scope>NUCLEOTIDE SEQUENCE [LARGE SCALE GENOMIC DNA]</scope>
    <source>
        <strain evidence="2">C18/9</strain>
    </source>
</reference>
<name>A0A284RP81_ARMOS</name>
<evidence type="ECO:0000313" key="2">
    <source>
        <dbReference type="Proteomes" id="UP000219338"/>
    </source>
</evidence>
<protein>
    <submittedName>
        <fullName evidence="1">Uncharacterized protein</fullName>
    </submittedName>
</protein>
<proteinExistence type="predicted"/>
<dbReference type="AlphaFoldDB" id="A0A284RP81"/>
<gene>
    <name evidence="1" type="ORF">ARMOST_13958</name>
</gene>
<sequence>MQTAPIRPLEQFKAWFAEASSEPESSLVPENSIVASRRQGHRLSQQLHLAEDPRGDGVGVHLLGAYNARERSLHNSKCGTADNFKSLPSSDMLEHGGIGPKEVVSTSKGLLVGFAWRYMNTSGILLTLSCVISIQSTGPASGYYRLTRPNSKDAQCAHQADARKRDKSVQGGYTLTSRINAGLSS</sequence>
<organism evidence="1 2">
    <name type="scientific">Armillaria ostoyae</name>
    <name type="common">Armillaria root rot fungus</name>
    <dbReference type="NCBI Taxonomy" id="47428"/>
    <lineage>
        <taxon>Eukaryota</taxon>
        <taxon>Fungi</taxon>
        <taxon>Dikarya</taxon>
        <taxon>Basidiomycota</taxon>
        <taxon>Agaricomycotina</taxon>
        <taxon>Agaricomycetes</taxon>
        <taxon>Agaricomycetidae</taxon>
        <taxon>Agaricales</taxon>
        <taxon>Marasmiineae</taxon>
        <taxon>Physalacriaceae</taxon>
        <taxon>Armillaria</taxon>
    </lineage>
</organism>
<dbReference type="EMBL" id="FUEG01000012">
    <property type="protein sequence ID" value="SJL10570.1"/>
    <property type="molecule type" value="Genomic_DNA"/>
</dbReference>
<dbReference type="Proteomes" id="UP000219338">
    <property type="component" value="Unassembled WGS sequence"/>
</dbReference>
<evidence type="ECO:0000313" key="1">
    <source>
        <dbReference type="EMBL" id="SJL10570.1"/>
    </source>
</evidence>